<dbReference type="PANTHER" id="PTHR34512">
    <property type="entry name" value="CELL SURFACE PROTEIN"/>
    <property type="match status" value="1"/>
</dbReference>
<feature type="signal peptide" evidence="1">
    <location>
        <begin position="1"/>
        <end position="30"/>
    </location>
</feature>
<reference evidence="3 4" key="1">
    <citation type="submission" date="2018-08" db="EMBL/GenBank/DDBJ databases">
        <title>Mucilaginibacter sp. MYSH2.</title>
        <authorList>
            <person name="Seo T."/>
        </authorList>
    </citation>
    <scope>NUCLEOTIDE SEQUENCE [LARGE SCALE GENOMIC DNA]</scope>
    <source>
        <strain evidence="3 4">MYSH2</strain>
    </source>
</reference>
<dbReference type="Proteomes" id="UP000264217">
    <property type="component" value="Unassembled WGS sequence"/>
</dbReference>
<dbReference type="EMBL" id="QWDC01000001">
    <property type="protein sequence ID" value="RFZ95025.1"/>
    <property type="molecule type" value="Genomic_DNA"/>
</dbReference>
<evidence type="ECO:0000313" key="3">
    <source>
        <dbReference type="EMBL" id="RFZ95025.1"/>
    </source>
</evidence>
<dbReference type="InterPro" id="IPR002372">
    <property type="entry name" value="PQQ_rpt_dom"/>
</dbReference>
<dbReference type="Gene3D" id="2.40.128.630">
    <property type="match status" value="2"/>
</dbReference>
<feature type="domain" description="Pyrrolo-quinoline quinone repeat" evidence="2">
    <location>
        <begin position="265"/>
        <end position="361"/>
    </location>
</feature>
<organism evidence="3 4">
    <name type="scientific">Mucilaginibacter conchicola</name>
    <dbReference type="NCBI Taxonomy" id="2303333"/>
    <lineage>
        <taxon>Bacteria</taxon>
        <taxon>Pseudomonadati</taxon>
        <taxon>Bacteroidota</taxon>
        <taxon>Sphingobacteriia</taxon>
        <taxon>Sphingobacteriales</taxon>
        <taxon>Sphingobacteriaceae</taxon>
        <taxon>Mucilaginibacter</taxon>
    </lineage>
</organism>
<feature type="domain" description="Pyrrolo-quinoline quinone repeat" evidence="2">
    <location>
        <begin position="121"/>
        <end position="234"/>
    </location>
</feature>
<dbReference type="PANTHER" id="PTHR34512:SF30">
    <property type="entry name" value="OUTER MEMBRANE PROTEIN ASSEMBLY FACTOR BAMB"/>
    <property type="match status" value="1"/>
</dbReference>
<dbReference type="Pfam" id="PF13360">
    <property type="entry name" value="PQQ_2"/>
    <property type="match status" value="2"/>
</dbReference>
<dbReference type="InterPro" id="IPR011047">
    <property type="entry name" value="Quinoprotein_ADH-like_sf"/>
</dbReference>
<keyword evidence="4" id="KW-1185">Reference proteome</keyword>
<comment type="caution">
    <text evidence="3">The sequence shown here is derived from an EMBL/GenBank/DDBJ whole genome shotgun (WGS) entry which is preliminary data.</text>
</comment>
<dbReference type="AlphaFoldDB" id="A0A372NY37"/>
<protein>
    <recommendedName>
        <fullName evidence="2">Pyrrolo-quinoline quinone repeat domain-containing protein</fullName>
    </recommendedName>
</protein>
<keyword evidence="1" id="KW-0732">Signal</keyword>
<dbReference type="Gene3D" id="2.130.10.10">
    <property type="entry name" value="YVTN repeat-like/Quinoprotein amine dehydrogenase"/>
    <property type="match status" value="1"/>
</dbReference>
<evidence type="ECO:0000256" key="1">
    <source>
        <dbReference type="SAM" id="SignalP"/>
    </source>
</evidence>
<evidence type="ECO:0000259" key="2">
    <source>
        <dbReference type="Pfam" id="PF13360"/>
    </source>
</evidence>
<evidence type="ECO:0000313" key="4">
    <source>
        <dbReference type="Proteomes" id="UP000264217"/>
    </source>
</evidence>
<feature type="chain" id="PRO_5017085137" description="Pyrrolo-quinoline quinone repeat domain-containing protein" evidence="1">
    <location>
        <begin position="31"/>
        <end position="381"/>
    </location>
</feature>
<dbReference type="SUPFAM" id="SSF50998">
    <property type="entry name" value="Quinoprotein alcohol dehydrogenase-like"/>
    <property type="match status" value="2"/>
</dbReference>
<dbReference type="InterPro" id="IPR015943">
    <property type="entry name" value="WD40/YVTN_repeat-like_dom_sf"/>
</dbReference>
<proteinExistence type="predicted"/>
<dbReference type="RefSeq" id="WP_117390582.1">
    <property type="nucleotide sequence ID" value="NZ_QWDC01000001.1"/>
</dbReference>
<accession>A0A372NY37</accession>
<name>A0A372NY37_9SPHI</name>
<sequence>MSLFKSYTPIALLSGLAFFFLTFNSSCKKAADDDQNPQDTVSTNFKVIVGGQDKNLYALNGKDGTLEWKFTGEGNFSYSKPAYDKGVIYTTSTDHNLYAIDAKTGALKWKFATGAASISSPAVANNVVYFGSDDYSFYAVDATTGNLKWSFRTGQIVDSSPVVKDGVVYVGSADYRLYALDAASGSVIWAYNTGDIIVSSSPVISNGVVFIGNRSGILNAINITDGSLKWQASFDGISLEHARLLVNNGAIYLAGWYSTPDFNKRGSLYAVKESDGSRIWTALENQGFTSGPALADGVIFINSDNRNIYAVDANTGKEIWNRDVTANGAIPAVAGGLVFAGGGGSNVYHVLDAKNGNEIWSMPLIHCLDTSEPLIIKEDSK</sequence>
<dbReference type="InterPro" id="IPR018391">
    <property type="entry name" value="PQQ_b-propeller_rpt"/>
</dbReference>
<gene>
    <name evidence="3" type="ORF">D0C36_05725</name>
</gene>
<dbReference type="OrthoDB" id="7012117at2"/>
<dbReference type="SMART" id="SM00564">
    <property type="entry name" value="PQQ"/>
    <property type="match status" value="8"/>
</dbReference>